<evidence type="ECO:0000313" key="1">
    <source>
        <dbReference type="EMBL" id="GER31389.1"/>
    </source>
</evidence>
<dbReference type="OrthoDB" id="1637110at2759"/>
<dbReference type="Proteomes" id="UP000325081">
    <property type="component" value="Unassembled WGS sequence"/>
</dbReference>
<dbReference type="AlphaFoldDB" id="A0A5A7PF55"/>
<comment type="caution">
    <text evidence="1">The sequence shown here is derived from an EMBL/GenBank/DDBJ whole genome shotgun (WGS) entry which is preliminary data.</text>
</comment>
<gene>
    <name evidence="1" type="ORF">STAS_07386</name>
</gene>
<evidence type="ECO:0000313" key="2">
    <source>
        <dbReference type="Proteomes" id="UP000325081"/>
    </source>
</evidence>
<proteinExistence type="predicted"/>
<keyword evidence="2" id="KW-1185">Reference proteome</keyword>
<dbReference type="EMBL" id="BKCP01004461">
    <property type="protein sequence ID" value="GER31389.1"/>
    <property type="molecule type" value="Genomic_DNA"/>
</dbReference>
<name>A0A5A7PF55_STRAF</name>
<protein>
    <submittedName>
        <fullName evidence="1">T-complex protein 1 subunit delta</fullName>
    </submittedName>
</protein>
<organism evidence="1 2">
    <name type="scientific">Striga asiatica</name>
    <name type="common">Asiatic witchweed</name>
    <name type="synonym">Buchnera asiatica</name>
    <dbReference type="NCBI Taxonomy" id="4170"/>
    <lineage>
        <taxon>Eukaryota</taxon>
        <taxon>Viridiplantae</taxon>
        <taxon>Streptophyta</taxon>
        <taxon>Embryophyta</taxon>
        <taxon>Tracheophyta</taxon>
        <taxon>Spermatophyta</taxon>
        <taxon>Magnoliopsida</taxon>
        <taxon>eudicotyledons</taxon>
        <taxon>Gunneridae</taxon>
        <taxon>Pentapetalae</taxon>
        <taxon>asterids</taxon>
        <taxon>lamiids</taxon>
        <taxon>Lamiales</taxon>
        <taxon>Orobanchaceae</taxon>
        <taxon>Buchnereae</taxon>
        <taxon>Striga</taxon>
    </lineage>
</organism>
<accession>A0A5A7PF55</accession>
<sequence length="247" mass="26622">MPTKGTDTVDAPLSQVFVEAQGSTEYEGLPRFDDEGTTEYESLPIFYEENPMALVAPVGVVATVDDDNGSINKDASITEVEILSSMAILVDFSDHESFVKSASTSLNSKGVVDNFVKEVENGTNDFYASAVVPKQDRRDNKPPIVKDRAGYNLIVADMSAMECQLNRLHKFGDASALENVVGSGRLISGHPLHPLLNLVLRTQGLCTSTVRSPAAYGRSPERSLPQVGAGGEMMVNGVYELGHLLEN</sequence>
<reference evidence="2" key="1">
    <citation type="journal article" date="2019" name="Curr. Biol.">
        <title>Genome Sequence of Striga asiatica Provides Insight into the Evolution of Plant Parasitism.</title>
        <authorList>
            <person name="Yoshida S."/>
            <person name="Kim S."/>
            <person name="Wafula E.K."/>
            <person name="Tanskanen J."/>
            <person name="Kim Y.M."/>
            <person name="Honaas L."/>
            <person name="Yang Z."/>
            <person name="Spallek T."/>
            <person name="Conn C.E."/>
            <person name="Ichihashi Y."/>
            <person name="Cheong K."/>
            <person name="Cui S."/>
            <person name="Der J.P."/>
            <person name="Gundlach H."/>
            <person name="Jiao Y."/>
            <person name="Hori C."/>
            <person name="Ishida J.K."/>
            <person name="Kasahara H."/>
            <person name="Kiba T."/>
            <person name="Kim M.S."/>
            <person name="Koo N."/>
            <person name="Laohavisit A."/>
            <person name="Lee Y.H."/>
            <person name="Lumba S."/>
            <person name="McCourt P."/>
            <person name="Mortimer J.C."/>
            <person name="Mutuku J.M."/>
            <person name="Nomura T."/>
            <person name="Sasaki-Sekimoto Y."/>
            <person name="Seto Y."/>
            <person name="Wang Y."/>
            <person name="Wakatake T."/>
            <person name="Sakakibara H."/>
            <person name="Demura T."/>
            <person name="Yamaguchi S."/>
            <person name="Yoneyama K."/>
            <person name="Manabe R.I."/>
            <person name="Nelson D.C."/>
            <person name="Schulman A.H."/>
            <person name="Timko M.P."/>
            <person name="dePamphilis C.W."/>
            <person name="Choi D."/>
            <person name="Shirasu K."/>
        </authorList>
    </citation>
    <scope>NUCLEOTIDE SEQUENCE [LARGE SCALE GENOMIC DNA]</scope>
    <source>
        <strain evidence="2">cv. UVA1</strain>
    </source>
</reference>